<sequence>EELEAVRDGFGDARRTEITAASHDIDMEELIAREDVVVTLSHGGYVKYQVLSDYESQRRGGKGKSATKMKDEDHIERL</sequence>
<gene>
    <name evidence="2" type="ORF">HKB16_17025</name>
</gene>
<feature type="region of interest" description="Disordered" evidence="1">
    <location>
        <begin position="56"/>
        <end position="78"/>
    </location>
</feature>
<dbReference type="GO" id="GO:0005524">
    <property type="term" value="F:ATP binding"/>
    <property type="evidence" value="ECO:0007669"/>
    <property type="project" value="InterPro"/>
</dbReference>
<feature type="non-terminal residue" evidence="2">
    <location>
        <position position="1"/>
    </location>
</feature>
<comment type="caution">
    <text evidence="2">The sequence shown here is derived from an EMBL/GenBank/DDBJ whole genome shotgun (WGS) entry which is preliminary data.</text>
</comment>
<dbReference type="GO" id="GO:0003918">
    <property type="term" value="F:DNA topoisomerase type II (double strand cut, ATP-hydrolyzing) activity"/>
    <property type="evidence" value="ECO:0007669"/>
    <property type="project" value="TreeGrafter"/>
</dbReference>
<dbReference type="GO" id="GO:0003677">
    <property type="term" value="F:DNA binding"/>
    <property type="evidence" value="ECO:0007669"/>
    <property type="project" value="InterPro"/>
</dbReference>
<dbReference type="EMBL" id="JABCLB010001888">
    <property type="protein sequence ID" value="NMU84574.1"/>
    <property type="molecule type" value="Genomic_DNA"/>
</dbReference>
<protein>
    <submittedName>
        <fullName evidence="2">DNA gyrase subunit A</fullName>
    </submittedName>
</protein>
<dbReference type="InterPro" id="IPR035516">
    <property type="entry name" value="Gyrase/topoIV_suA_C"/>
</dbReference>
<dbReference type="PANTHER" id="PTHR43493">
    <property type="entry name" value="DNA GYRASE/TOPOISOMERASE SUBUNIT A"/>
    <property type="match status" value="1"/>
</dbReference>
<dbReference type="Gene3D" id="2.120.10.90">
    <property type="entry name" value="DNA gyrase/topoisomerase IV, subunit A, C-terminal"/>
    <property type="match status" value="1"/>
</dbReference>
<feature type="compositionally biased region" description="Basic and acidic residues" evidence="1">
    <location>
        <begin position="68"/>
        <end position="78"/>
    </location>
</feature>
<evidence type="ECO:0000313" key="2">
    <source>
        <dbReference type="EMBL" id="NMU84574.1"/>
    </source>
</evidence>
<dbReference type="GO" id="GO:0009330">
    <property type="term" value="C:DNA topoisomerase type II (double strand cut, ATP-hydrolyzing) complex"/>
    <property type="evidence" value="ECO:0007669"/>
    <property type="project" value="TreeGrafter"/>
</dbReference>
<dbReference type="Pfam" id="PF03989">
    <property type="entry name" value="DNA_gyraseA_C"/>
    <property type="match status" value="1"/>
</dbReference>
<evidence type="ECO:0000313" key="3">
    <source>
        <dbReference type="Proteomes" id="UP000518904"/>
    </source>
</evidence>
<evidence type="ECO:0000256" key="1">
    <source>
        <dbReference type="SAM" id="MobiDB-lite"/>
    </source>
</evidence>
<dbReference type="AlphaFoldDB" id="A0A7Y0SJ90"/>
<dbReference type="Proteomes" id="UP000518904">
    <property type="component" value="Unassembled WGS sequence"/>
</dbReference>
<dbReference type="GO" id="GO:0005737">
    <property type="term" value="C:cytoplasm"/>
    <property type="evidence" value="ECO:0007669"/>
    <property type="project" value="TreeGrafter"/>
</dbReference>
<dbReference type="GO" id="GO:0006265">
    <property type="term" value="P:DNA topological change"/>
    <property type="evidence" value="ECO:0007669"/>
    <property type="project" value="InterPro"/>
</dbReference>
<accession>A0A7Y0SJ90</accession>
<dbReference type="InterPro" id="IPR050220">
    <property type="entry name" value="Type_II_DNA_Topoisomerases"/>
</dbReference>
<dbReference type="SUPFAM" id="SSF101904">
    <property type="entry name" value="GyrA/ParC C-terminal domain-like"/>
    <property type="match status" value="1"/>
</dbReference>
<proteinExistence type="predicted"/>
<name>A0A7Y0SJ90_VIBPH</name>
<feature type="non-terminal residue" evidence="2">
    <location>
        <position position="78"/>
    </location>
</feature>
<reference evidence="2 3" key="1">
    <citation type="submission" date="2020-04" db="EMBL/GenBank/DDBJ databases">
        <title>Whole-genome sequencing of Vibrio spp. from China reveals different genetic environments of blaCTX-M-14 among diverse lineages.</title>
        <authorList>
            <person name="Zheng Z."/>
            <person name="Ye L."/>
            <person name="Chen S."/>
        </authorList>
    </citation>
    <scope>NUCLEOTIDE SEQUENCE [LARGE SCALE GENOMIC DNA]</scope>
    <source>
        <strain evidence="2 3">Vb0551</strain>
    </source>
</reference>
<organism evidence="2 3">
    <name type="scientific">Vibrio parahaemolyticus</name>
    <dbReference type="NCBI Taxonomy" id="670"/>
    <lineage>
        <taxon>Bacteria</taxon>
        <taxon>Pseudomonadati</taxon>
        <taxon>Pseudomonadota</taxon>
        <taxon>Gammaproteobacteria</taxon>
        <taxon>Vibrionales</taxon>
        <taxon>Vibrionaceae</taxon>
        <taxon>Vibrio</taxon>
    </lineage>
</organism>
<dbReference type="InterPro" id="IPR006691">
    <property type="entry name" value="GyrA/parC_rep"/>
</dbReference>
<dbReference type="PANTHER" id="PTHR43493:SF5">
    <property type="entry name" value="DNA GYRASE SUBUNIT A, CHLOROPLASTIC_MITOCHONDRIAL"/>
    <property type="match status" value="1"/>
</dbReference>